<evidence type="ECO:0000313" key="1">
    <source>
        <dbReference type="EMBL" id="MCU7616252.1"/>
    </source>
</evidence>
<evidence type="ECO:0008006" key="3">
    <source>
        <dbReference type="Google" id="ProtNLM"/>
    </source>
</evidence>
<proteinExistence type="predicted"/>
<dbReference type="Proteomes" id="UP001208649">
    <property type="component" value="Unassembled WGS sequence"/>
</dbReference>
<gene>
    <name evidence="1" type="ORF">NZ698_03515</name>
</gene>
<name>A0ABT2W1Z2_9FLAO</name>
<reference evidence="2" key="1">
    <citation type="submission" date="2023-07" db="EMBL/GenBank/DDBJ databases">
        <title>Chryseobacterium sp. strain PBS4-4 Genome sequencing and assembly.</title>
        <authorList>
            <person name="Jung Y."/>
        </authorList>
    </citation>
    <scope>NUCLEOTIDE SEQUENCE [LARGE SCALE GENOMIC DNA]</scope>
    <source>
        <strain evidence="2">PBS4-4</strain>
    </source>
</reference>
<protein>
    <recommendedName>
        <fullName evidence="3">Transcriptional regulator</fullName>
    </recommendedName>
</protein>
<organism evidence="1 2">
    <name type="scientific">Chryseobacterium edaphi</name>
    <dbReference type="NCBI Taxonomy" id="2976532"/>
    <lineage>
        <taxon>Bacteria</taxon>
        <taxon>Pseudomonadati</taxon>
        <taxon>Bacteroidota</taxon>
        <taxon>Flavobacteriia</taxon>
        <taxon>Flavobacteriales</taxon>
        <taxon>Weeksellaceae</taxon>
        <taxon>Chryseobacterium group</taxon>
        <taxon>Chryseobacterium</taxon>
    </lineage>
</organism>
<accession>A0ABT2W1Z2</accession>
<sequence>MNYIKHLTGFYGKVAQDSTLNPTHINLYLALFQFWNFNRFRNPVSISRDEVMRISKIYSKATYHKCLKQLHSLGYIDYQPSYNPFKGSFVVMLDFAGELKLIGKKKGRDVNI</sequence>
<dbReference type="EMBL" id="JAOTEM010000001">
    <property type="protein sequence ID" value="MCU7616252.1"/>
    <property type="molecule type" value="Genomic_DNA"/>
</dbReference>
<comment type="caution">
    <text evidence="1">The sequence shown here is derived from an EMBL/GenBank/DDBJ whole genome shotgun (WGS) entry which is preliminary data.</text>
</comment>
<keyword evidence="2" id="KW-1185">Reference proteome</keyword>
<dbReference type="RefSeq" id="WP_263001706.1">
    <property type="nucleotide sequence ID" value="NZ_JAOTEM010000001.1"/>
</dbReference>
<evidence type="ECO:0000313" key="2">
    <source>
        <dbReference type="Proteomes" id="UP001208649"/>
    </source>
</evidence>